<dbReference type="InterPro" id="IPR002500">
    <property type="entry name" value="PAPS_reduct_dom"/>
</dbReference>
<dbReference type="RefSeq" id="WP_063477527.1">
    <property type="nucleotide sequence ID" value="NZ_JBCMWP010000019.1"/>
</dbReference>
<name>A0A163GKN6_9BACL</name>
<evidence type="ECO:0000313" key="3">
    <source>
        <dbReference type="Proteomes" id="UP000076796"/>
    </source>
</evidence>
<feature type="domain" description="Phosphoadenosine phosphosulphate reductase" evidence="1">
    <location>
        <begin position="26"/>
        <end position="123"/>
    </location>
</feature>
<proteinExistence type="predicted"/>
<gene>
    <name evidence="2" type="ORF">AWU65_03310</name>
</gene>
<dbReference type="Pfam" id="PF01507">
    <property type="entry name" value="PAPS_reduct"/>
    <property type="match status" value="1"/>
</dbReference>
<dbReference type="InterPro" id="IPR014729">
    <property type="entry name" value="Rossmann-like_a/b/a_fold"/>
</dbReference>
<accession>A0A163GKN6</accession>
<dbReference type="GO" id="GO:0003824">
    <property type="term" value="F:catalytic activity"/>
    <property type="evidence" value="ECO:0007669"/>
    <property type="project" value="InterPro"/>
</dbReference>
<protein>
    <recommendedName>
        <fullName evidence="1">Phosphoadenosine phosphosulphate reductase domain-containing protein</fullName>
    </recommendedName>
</protein>
<dbReference type="AlphaFoldDB" id="A0A163GKN6"/>
<comment type="caution">
    <text evidence="2">The sequence shown here is derived from an EMBL/GenBank/DDBJ whole genome shotgun (WGS) entry which is preliminary data.</text>
</comment>
<dbReference type="SUPFAM" id="SSF52402">
    <property type="entry name" value="Adenine nucleotide alpha hydrolases-like"/>
    <property type="match status" value="1"/>
</dbReference>
<evidence type="ECO:0000259" key="1">
    <source>
        <dbReference type="Pfam" id="PF01507"/>
    </source>
</evidence>
<reference evidence="2" key="1">
    <citation type="journal article" date="2016" name="Genome Announc.">
        <title>Draft genomes of two strains of Paenibacillus glucanolyticus with capability to degrade lignocellulose.</title>
        <authorList>
            <person name="Mathews S.L."/>
            <person name="Pawlak J."/>
            <person name="Grunden A.M."/>
        </authorList>
    </citation>
    <scope>NUCLEOTIDE SEQUENCE [LARGE SCALE GENOMIC DNA]</scope>
    <source>
        <strain evidence="2">SLM1</strain>
    </source>
</reference>
<sequence>MIHLNKYSVNDKAKNREEIVPLLKNHIIFFSGGRASLAAADFVIKKYPEDNILLYFTDTLWENHDTYRFIDEVSDKLQLPLLIHCAGLTPIQLMFEKKLVYNNMIGDCSKLLKMRVASDYLKKGIKPGIEQWRNPQYLKQNNFIENATLYFGIGFEEMHREKAIVKNWLPFSVNMPLIENFIRPDDVLKQYDIREPELYKLGFSHNNCNGRCIKAGQGHYRHLKKTMPDTFKKLLEEEFHLSMCVSAYRYIIDDQVPEEDQIPQHVQEKLLQELDDAYRDYFYGRADKPNLFIHPAASAQSEYMKIRKYSFMKKKSKTPVEFEYQTESEEYDTDLIPDLLFEENEDTTQHTTKGLRFPSEPYTLRDFNRDEKAKPEQIDLFDIGGCGCFVEFDEQENNMSCNTTFGG</sequence>
<dbReference type="OrthoDB" id="1032766at2"/>
<dbReference type="EMBL" id="LWMH01000001">
    <property type="protein sequence ID" value="KZS45023.1"/>
    <property type="molecule type" value="Genomic_DNA"/>
</dbReference>
<organism evidence="2 3">
    <name type="scientific">Paenibacillus glucanolyticus</name>
    <dbReference type="NCBI Taxonomy" id="59843"/>
    <lineage>
        <taxon>Bacteria</taxon>
        <taxon>Bacillati</taxon>
        <taxon>Bacillota</taxon>
        <taxon>Bacilli</taxon>
        <taxon>Bacillales</taxon>
        <taxon>Paenibacillaceae</taxon>
        <taxon>Paenibacillus</taxon>
    </lineage>
</organism>
<dbReference type="Gene3D" id="3.40.50.620">
    <property type="entry name" value="HUPs"/>
    <property type="match status" value="1"/>
</dbReference>
<dbReference type="Proteomes" id="UP000076796">
    <property type="component" value="Unassembled WGS sequence"/>
</dbReference>
<evidence type="ECO:0000313" key="2">
    <source>
        <dbReference type="EMBL" id="KZS45023.1"/>
    </source>
</evidence>
<keyword evidence="3" id="KW-1185">Reference proteome</keyword>